<name>A0ABP8P9L3_9NOCA</name>
<evidence type="ECO:0000259" key="1">
    <source>
        <dbReference type="Pfam" id="PF11716"/>
    </source>
</evidence>
<sequence>MTSTIEDLGRVLDATEALVAAVADDQWSAPTPCTEWSVRELVNHMTAGNHLFASAVHGHPLPVAAVAAPPDLLGPDPAGSFHAAADALVQAFAAPGALDTEVDLPVGRMPAAEALNLRTVEIVTHGWDLAHATGQQTRYDDAVVEEQIAFSRALLPHIPEGRTPFAPPQSVAEDAPPIDRLVALLGRTP</sequence>
<evidence type="ECO:0000313" key="2">
    <source>
        <dbReference type="EMBL" id="GAA4482593.1"/>
    </source>
</evidence>
<dbReference type="NCBIfam" id="TIGR03083">
    <property type="entry name" value="maleylpyruvate isomerase family mycothiol-dependent enzyme"/>
    <property type="match status" value="1"/>
</dbReference>
<dbReference type="RefSeq" id="WP_345347091.1">
    <property type="nucleotide sequence ID" value="NZ_BAABFB010000050.1"/>
</dbReference>
<accession>A0ABP8P9L3</accession>
<dbReference type="EMBL" id="BAABFB010000050">
    <property type="protein sequence ID" value="GAA4482593.1"/>
    <property type="molecule type" value="Genomic_DNA"/>
</dbReference>
<protein>
    <submittedName>
        <fullName evidence="2">TIGR03086 family metal-binding protein</fullName>
    </submittedName>
</protein>
<dbReference type="Pfam" id="PF11716">
    <property type="entry name" value="MDMPI_N"/>
    <property type="match status" value="1"/>
</dbReference>
<feature type="domain" description="Mycothiol-dependent maleylpyruvate isomerase metal-binding" evidence="1">
    <location>
        <begin position="10"/>
        <end position="130"/>
    </location>
</feature>
<dbReference type="InterPro" id="IPR034660">
    <property type="entry name" value="DinB/YfiT-like"/>
</dbReference>
<dbReference type="Gene3D" id="1.20.120.450">
    <property type="entry name" value="dinb family like domain"/>
    <property type="match status" value="1"/>
</dbReference>
<dbReference type="SUPFAM" id="SSF109854">
    <property type="entry name" value="DinB/YfiT-like putative metalloenzymes"/>
    <property type="match status" value="1"/>
</dbReference>
<dbReference type="InterPro" id="IPR017517">
    <property type="entry name" value="Maleyloyr_isom"/>
</dbReference>
<organism evidence="2 3">
    <name type="scientific">Rhodococcus olei</name>
    <dbReference type="NCBI Taxonomy" id="2161675"/>
    <lineage>
        <taxon>Bacteria</taxon>
        <taxon>Bacillati</taxon>
        <taxon>Actinomycetota</taxon>
        <taxon>Actinomycetes</taxon>
        <taxon>Mycobacteriales</taxon>
        <taxon>Nocardiaceae</taxon>
        <taxon>Rhodococcus</taxon>
    </lineage>
</organism>
<dbReference type="NCBIfam" id="TIGR03086">
    <property type="entry name" value="TIGR03086 family metal-binding protein"/>
    <property type="match status" value="1"/>
</dbReference>
<keyword evidence="3" id="KW-1185">Reference proteome</keyword>
<dbReference type="Proteomes" id="UP001501183">
    <property type="component" value="Unassembled WGS sequence"/>
</dbReference>
<evidence type="ECO:0000313" key="3">
    <source>
        <dbReference type="Proteomes" id="UP001501183"/>
    </source>
</evidence>
<dbReference type="InterPro" id="IPR024344">
    <property type="entry name" value="MDMPI_metal-binding"/>
</dbReference>
<reference evidence="3" key="1">
    <citation type="journal article" date="2019" name="Int. J. Syst. Evol. Microbiol.">
        <title>The Global Catalogue of Microorganisms (GCM) 10K type strain sequencing project: providing services to taxonomists for standard genome sequencing and annotation.</title>
        <authorList>
            <consortium name="The Broad Institute Genomics Platform"/>
            <consortium name="The Broad Institute Genome Sequencing Center for Infectious Disease"/>
            <person name="Wu L."/>
            <person name="Ma J."/>
        </authorList>
    </citation>
    <scope>NUCLEOTIDE SEQUENCE [LARGE SCALE GENOMIC DNA]</scope>
    <source>
        <strain evidence="3">JCM 32206</strain>
    </source>
</reference>
<dbReference type="InterPro" id="IPR017520">
    <property type="entry name" value="CHP03086"/>
</dbReference>
<proteinExistence type="predicted"/>
<comment type="caution">
    <text evidence="2">The sequence shown here is derived from an EMBL/GenBank/DDBJ whole genome shotgun (WGS) entry which is preliminary data.</text>
</comment>
<gene>
    <name evidence="2" type="ORF">GCM10023094_32810</name>
</gene>